<accession>A0AAV3M8X9</accession>
<evidence type="ECO:0000313" key="1">
    <source>
        <dbReference type="EMBL" id="EUD12176.1"/>
    </source>
</evidence>
<gene>
    <name evidence="1" type="ORF">HMPREF1563_1552</name>
</gene>
<name>A0AAV3M8X9_9GAMM</name>
<dbReference type="RefSeq" id="WP_230085520.1">
    <property type="nucleotide sequence ID" value="NZ_JALD01000028.1"/>
</dbReference>
<organism evidence="1 2">
    <name type="scientific">Providencia alcalifaciens 205/92</name>
    <dbReference type="NCBI Taxonomy" id="1256988"/>
    <lineage>
        <taxon>Bacteria</taxon>
        <taxon>Pseudomonadati</taxon>
        <taxon>Pseudomonadota</taxon>
        <taxon>Gammaproteobacteria</taxon>
        <taxon>Enterobacterales</taxon>
        <taxon>Morganellaceae</taxon>
        <taxon>Providencia</taxon>
    </lineage>
</organism>
<evidence type="ECO:0000313" key="2">
    <source>
        <dbReference type="Proteomes" id="UP000022311"/>
    </source>
</evidence>
<protein>
    <submittedName>
        <fullName evidence="1">Uncharacterized protein</fullName>
    </submittedName>
</protein>
<comment type="caution">
    <text evidence="1">The sequence shown here is derived from an EMBL/GenBank/DDBJ whole genome shotgun (WGS) entry which is preliminary data.</text>
</comment>
<proteinExistence type="predicted"/>
<reference evidence="1 2" key="1">
    <citation type="submission" date="2014-01" db="EMBL/GenBank/DDBJ databases">
        <authorList>
            <person name="Durkin A.S."/>
            <person name="McCorrison J."/>
            <person name="Torralba M."/>
            <person name="Gillis M."/>
            <person name="Haft D.H."/>
            <person name="Methe B."/>
            <person name="Sutton G."/>
            <person name="Nelson K.E."/>
        </authorList>
    </citation>
    <scope>NUCLEOTIDE SEQUENCE [LARGE SCALE GENOMIC DNA]</scope>
    <source>
        <strain evidence="1 2">205/92</strain>
    </source>
</reference>
<dbReference type="EMBL" id="JALD01000028">
    <property type="protein sequence ID" value="EUD12176.1"/>
    <property type="molecule type" value="Genomic_DNA"/>
</dbReference>
<sequence>MKLTERQISTLKNVDNGSGRLCNKRTLSSLEKKGLIKLHIPIGWTLTKDGVHELMKVE</sequence>
<dbReference type="AlphaFoldDB" id="A0AAV3M8X9"/>
<dbReference type="Proteomes" id="UP000022311">
    <property type="component" value="Unassembled WGS sequence"/>
</dbReference>